<evidence type="ECO:0000256" key="3">
    <source>
        <dbReference type="ARBA" id="ARBA00023014"/>
    </source>
</evidence>
<name>A0A0P7YQU3_9CYAN</name>
<dbReference type="SUPFAM" id="SSF46548">
    <property type="entry name" value="alpha-helical ferredoxin"/>
    <property type="match status" value="1"/>
</dbReference>
<dbReference type="STRING" id="1666911.HLUCCA11_20185"/>
<dbReference type="InterPro" id="IPR017896">
    <property type="entry name" value="4Fe4S_Fe-S-bd"/>
</dbReference>
<evidence type="ECO:0000313" key="5">
    <source>
        <dbReference type="EMBL" id="KPQ32893.1"/>
    </source>
</evidence>
<feature type="domain" description="4Fe-4S ferredoxin-type" evidence="4">
    <location>
        <begin position="329"/>
        <end position="362"/>
    </location>
</feature>
<dbReference type="PANTHER" id="PTHR43312:SF2">
    <property type="entry name" value="OXIDOREDUCTASE"/>
    <property type="match status" value="1"/>
</dbReference>
<keyword evidence="2" id="KW-0408">Iron</keyword>
<dbReference type="InterPro" id="IPR053135">
    <property type="entry name" value="AKR2_Oxidoreductase"/>
</dbReference>
<dbReference type="Gene3D" id="3.20.20.100">
    <property type="entry name" value="NADP-dependent oxidoreductase domain"/>
    <property type="match status" value="1"/>
</dbReference>
<proteinExistence type="predicted"/>
<gene>
    <name evidence="5" type="ORF">HLUCCA11_20185</name>
</gene>
<dbReference type="InterPro" id="IPR036812">
    <property type="entry name" value="NAD(P)_OxRdtase_dom_sf"/>
</dbReference>
<reference evidence="5 6" key="1">
    <citation type="submission" date="2015-09" db="EMBL/GenBank/DDBJ databases">
        <title>Identification and resolution of microdiversity through metagenomic sequencing of parallel consortia.</title>
        <authorList>
            <person name="Nelson W.C."/>
            <person name="Romine M.F."/>
            <person name="Lindemann S.R."/>
        </authorList>
    </citation>
    <scope>NUCLEOTIDE SEQUENCE [LARGE SCALE GENOMIC DNA]</scope>
    <source>
        <strain evidence="5">Ana</strain>
    </source>
</reference>
<evidence type="ECO:0000259" key="4">
    <source>
        <dbReference type="PROSITE" id="PS51379"/>
    </source>
</evidence>
<dbReference type="SUPFAM" id="SSF51430">
    <property type="entry name" value="NAD(P)-linked oxidoreductase"/>
    <property type="match status" value="1"/>
</dbReference>
<dbReference type="Proteomes" id="UP000050465">
    <property type="component" value="Unassembled WGS sequence"/>
</dbReference>
<dbReference type="PATRIC" id="fig|1666911.3.peg.2795"/>
<comment type="caution">
    <text evidence="5">The sequence shown here is derived from an EMBL/GenBank/DDBJ whole genome shotgun (WGS) entry which is preliminary data.</text>
</comment>
<dbReference type="Pfam" id="PF00248">
    <property type="entry name" value="Aldo_ket_red"/>
    <property type="match status" value="1"/>
</dbReference>
<dbReference type="PANTHER" id="PTHR43312">
    <property type="entry name" value="D-THREO-ALDOSE 1-DEHYDROGENASE"/>
    <property type="match status" value="1"/>
</dbReference>
<accession>A0A0P7YQU3</accession>
<dbReference type="GO" id="GO:0046872">
    <property type="term" value="F:metal ion binding"/>
    <property type="evidence" value="ECO:0007669"/>
    <property type="project" value="UniProtKB-KW"/>
</dbReference>
<dbReference type="Pfam" id="PF13187">
    <property type="entry name" value="Fer4_9"/>
    <property type="match status" value="1"/>
</dbReference>
<evidence type="ECO:0000256" key="2">
    <source>
        <dbReference type="ARBA" id="ARBA00023004"/>
    </source>
</evidence>
<evidence type="ECO:0000256" key="1">
    <source>
        <dbReference type="ARBA" id="ARBA00022723"/>
    </source>
</evidence>
<dbReference type="GO" id="GO:0051536">
    <property type="term" value="F:iron-sulfur cluster binding"/>
    <property type="evidence" value="ECO:0007669"/>
    <property type="project" value="UniProtKB-KW"/>
</dbReference>
<keyword evidence="1" id="KW-0479">Metal-binding</keyword>
<dbReference type="EMBL" id="LJZR01000043">
    <property type="protein sequence ID" value="KPQ32893.1"/>
    <property type="molecule type" value="Genomic_DNA"/>
</dbReference>
<dbReference type="PROSITE" id="PS00198">
    <property type="entry name" value="4FE4S_FER_1"/>
    <property type="match status" value="1"/>
</dbReference>
<organism evidence="5 6">
    <name type="scientific">Phormidesmis priestleyi Ana</name>
    <dbReference type="NCBI Taxonomy" id="1666911"/>
    <lineage>
        <taxon>Bacteria</taxon>
        <taxon>Bacillati</taxon>
        <taxon>Cyanobacteriota</taxon>
        <taxon>Cyanophyceae</taxon>
        <taxon>Leptolyngbyales</taxon>
        <taxon>Leptolyngbyaceae</taxon>
        <taxon>Phormidesmis</taxon>
    </lineage>
</organism>
<dbReference type="InterPro" id="IPR017900">
    <property type="entry name" value="4Fe4S_Fe_S_CS"/>
</dbReference>
<evidence type="ECO:0000313" key="6">
    <source>
        <dbReference type="Proteomes" id="UP000050465"/>
    </source>
</evidence>
<sequence length="378" mass="42430">MRRRRFGKTELLVSVFSLGTMRFDSAEDACETVCAAIAQGINHLETAPAYGSSECYIGQALSAIASTEESIRREQLVITSKLTPTLTADQVDKAIDDSLERLGTDYLDCVAIHGINTLAHLTWAQTHMLAPLAQAQAEGRVRHVGFSTHGPLDLILKAIATGFFSFINLHYNYFFQRNAAAIAQAHQQDMGIFIISPADKAGMLYTPPDRLKQLCDPYDPLLLNYRWLLSDSRITTLSVGPKDPHELDWPLQIADQDGPLNENEQQAIERLDQAQIAQLGTDRCAQCHECLPCPEVINIPEALRLRNLAIAYDMQAFGQYRYGMFENAGHWFWGNKGSRCNDCGDCLPRCPESLNIPALLRDTHQRLKGKQRRRLWED</sequence>
<dbReference type="AlphaFoldDB" id="A0A0P7YQU3"/>
<keyword evidence="3" id="KW-0411">Iron-sulfur</keyword>
<protein>
    <submittedName>
        <fullName evidence="5">Aldo/keto reductase family oxidoreductase</fullName>
    </submittedName>
</protein>
<dbReference type="InterPro" id="IPR023210">
    <property type="entry name" value="NADP_OxRdtase_dom"/>
</dbReference>
<dbReference type="PROSITE" id="PS51379">
    <property type="entry name" value="4FE4S_FER_2"/>
    <property type="match status" value="1"/>
</dbReference>